<evidence type="ECO:0000256" key="1">
    <source>
        <dbReference type="ARBA" id="ARBA00023277"/>
    </source>
</evidence>
<organism evidence="3 4">
    <name type="scientific">Arthrobacter yangruifuii</name>
    <dbReference type="NCBI Taxonomy" id="2606616"/>
    <lineage>
        <taxon>Bacteria</taxon>
        <taxon>Bacillati</taxon>
        <taxon>Actinomycetota</taxon>
        <taxon>Actinomycetes</taxon>
        <taxon>Micrococcales</taxon>
        <taxon>Micrococcaceae</taxon>
        <taxon>Arthrobacter</taxon>
    </lineage>
</organism>
<comment type="caution">
    <text evidence="3">The sequence shown here is derived from an EMBL/GenBank/DDBJ whole genome shotgun (WGS) entry which is preliminary data.</text>
</comment>
<dbReference type="PANTHER" id="PTHR12110:SF47">
    <property type="match status" value="1"/>
</dbReference>
<dbReference type="Pfam" id="PF01261">
    <property type="entry name" value="AP_endonuc_2"/>
    <property type="match status" value="1"/>
</dbReference>
<sequence length="278" mass="30624">MQTPLPSSGRAAIPVALSSASVYPLSVHDTFAMAHDLGYDGVEIMVTNSQVSQDPDSLKDLSERYQQPILAIHAPTLLLTQQVWGAAWTKIELSAAMAAEVGASTVVTHPPFRWQTGYAENFAEGVRDIAEQYGVTIAVENMYPWRVRGREAKAYLPHWNPVPEPYDNVTWDFSHAAIAGMDSFEQIRRLGKRLRHVHLTDGTPNGRDEHLLPGEGTQRCAEALSYLADAGFTGVVAVEVSTRKARGAGEREDQLKQTLDFAREHLHQKALLARGDAQ</sequence>
<keyword evidence="1" id="KW-0119">Carbohydrate metabolism</keyword>
<evidence type="ECO:0000259" key="2">
    <source>
        <dbReference type="Pfam" id="PF01261"/>
    </source>
</evidence>
<reference evidence="3 4" key="1">
    <citation type="submission" date="2019-08" db="EMBL/GenBank/DDBJ databases">
        <title>Arthrobacter sp. nov., isolated from plateau pika and Tibetan wild ass.</title>
        <authorList>
            <person name="Ge Y."/>
        </authorList>
    </citation>
    <scope>NUCLEOTIDE SEQUENCE [LARGE SCALE GENOMIC DNA]</scope>
    <source>
        <strain evidence="3 4">785</strain>
    </source>
</reference>
<dbReference type="Gene3D" id="3.20.20.150">
    <property type="entry name" value="Divalent-metal-dependent TIM barrel enzymes"/>
    <property type="match status" value="1"/>
</dbReference>
<proteinExistence type="predicted"/>
<dbReference type="PANTHER" id="PTHR12110">
    <property type="entry name" value="HYDROXYPYRUVATE ISOMERASE"/>
    <property type="match status" value="1"/>
</dbReference>
<gene>
    <name evidence="3" type="ORF">GD627_03620</name>
</gene>
<dbReference type="InterPro" id="IPR036237">
    <property type="entry name" value="Xyl_isomerase-like_sf"/>
</dbReference>
<accession>A0A5N6MVK8</accession>
<keyword evidence="4" id="KW-1185">Reference proteome</keyword>
<dbReference type="AlphaFoldDB" id="A0A5N6MVK8"/>
<dbReference type="Proteomes" id="UP000326852">
    <property type="component" value="Unassembled WGS sequence"/>
</dbReference>
<dbReference type="EMBL" id="VTFX01000001">
    <property type="protein sequence ID" value="KAD4060158.1"/>
    <property type="molecule type" value="Genomic_DNA"/>
</dbReference>
<dbReference type="InterPro" id="IPR050312">
    <property type="entry name" value="IolE/XylAMocC-like"/>
</dbReference>
<dbReference type="InterPro" id="IPR013022">
    <property type="entry name" value="Xyl_isomerase-like_TIM-brl"/>
</dbReference>
<name>A0A5N6MVK8_9MICC</name>
<dbReference type="SUPFAM" id="SSF51658">
    <property type="entry name" value="Xylose isomerase-like"/>
    <property type="match status" value="1"/>
</dbReference>
<evidence type="ECO:0000313" key="4">
    <source>
        <dbReference type="Proteomes" id="UP000326852"/>
    </source>
</evidence>
<feature type="domain" description="Xylose isomerase-like TIM barrel" evidence="2">
    <location>
        <begin position="31"/>
        <end position="264"/>
    </location>
</feature>
<protein>
    <submittedName>
        <fullName evidence="3">TIM barrel protein</fullName>
    </submittedName>
</protein>
<evidence type="ECO:0000313" key="3">
    <source>
        <dbReference type="EMBL" id="KAD4060158.1"/>
    </source>
</evidence>